<dbReference type="Proteomes" id="UP001054252">
    <property type="component" value="Unassembled WGS sequence"/>
</dbReference>
<evidence type="ECO:0000313" key="1">
    <source>
        <dbReference type="EMBL" id="GKV53882.1"/>
    </source>
</evidence>
<name>A0AAV5MZT6_9ROSI</name>
<protein>
    <submittedName>
        <fullName evidence="1">Uncharacterized protein</fullName>
    </submittedName>
</protein>
<sequence length="112" mass="11344">MIAGAECRRASNAGSAQQAARGFGAEEGWRSAGARLMQIRCRAGAGVMIARDLGAGGTSGAEQGARAQAGAGARLGRAELGAELGVRGGDDGSVQRSWAQCRGSGLIREREK</sequence>
<gene>
    <name evidence="1" type="ORF">SLEP1_g60395</name>
</gene>
<evidence type="ECO:0000313" key="2">
    <source>
        <dbReference type="Proteomes" id="UP001054252"/>
    </source>
</evidence>
<dbReference type="AlphaFoldDB" id="A0AAV5MZT6"/>
<comment type="caution">
    <text evidence="1">The sequence shown here is derived from an EMBL/GenBank/DDBJ whole genome shotgun (WGS) entry which is preliminary data.</text>
</comment>
<accession>A0AAV5MZT6</accession>
<dbReference type="EMBL" id="BPVZ01002147">
    <property type="protein sequence ID" value="GKV53882.1"/>
    <property type="molecule type" value="Genomic_DNA"/>
</dbReference>
<reference evidence="1 2" key="1">
    <citation type="journal article" date="2021" name="Commun. Biol.">
        <title>The genome of Shorea leprosula (Dipterocarpaceae) highlights the ecological relevance of drought in aseasonal tropical rainforests.</title>
        <authorList>
            <person name="Ng K.K.S."/>
            <person name="Kobayashi M.J."/>
            <person name="Fawcett J.A."/>
            <person name="Hatakeyama M."/>
            <person name="Paape T."/>
            <person name="Ng C.H."/>
            <person name="Ang C.C."/>
            <person name="Tnah L.H."/>
            <person name="Lee C.T."/>
            <person name="Nishiyama T."/>
            <person name="Sese J."/>
            <person name="O'Brien M.J."/>
            <person name="Copetti D."/>
            <person name="Mohd Noor M.I."/>
            <person name="Ong R.C."/>
            <person name="Putra M."/>
            <person name="Sireger I.Z."/>
            <person name="Indrioko S."/>
            <person name="Kosugi Y."/>
            <person name="Izuno A."/>
            <person name="Isagi Y."/>
            <person name="Lee S.L."/>
            <person name="Shimizu K.K."/>
        </authorList>
    </citation>
    <scope>NUCLEOTIDE SEQUENCE [LARGE SCALE GENOMIC DNA]</scope>
    <source>
        <strain evidence="1">214</strain>
    </source>
</reference>
<proteinExistence type="predicted"/>
<organism evidence="1 2">
    <name type="scientific">Rubroshorea leprosula</name>
    <dbReference type="NCBI Taxonomy" id="152421"/>
    <lineage>
        <taxon>Eukaryota</taxon>
        <taxon>Viridiplantae</taxon>
        <taxon>Streptophyta</taxon>
        <taxon>Embryophyta</taxon>
        <taxon>Tracheophyta</taxon>
        <taxon>Spermatophyta</taxon>
        <taxon>Magnoliopsida</taxon>
        <taxon>eudicotyledons</taxon>
        <taxon>Gunneridae</taxon>
        <taxon>Pentapetalae</taxon>
        <taxon>rosids</taxon>
        <taxon>malvids</taxon>
        <taxon>Malvales</taxon>
        <taxon>Dipterocarpaceae</taxon>
        <taxon>Rubroshorea</taxon>
    </lineage>
</organism>
<keyword evidence="2" id="KW-1185">Reference proteome</keyword>